<proteinExistence type="predicted"/>
<sequence length="90" mass="9212">MVLVPDETSAAVTTRAKAVLQPKSWGIGTMVAGDTRLGSGRDLQACHGLGGGQVTVMERLSDEGNADECGLGLEMGGLVRNVDVGGVGWE</sequence>
<reference evidence="1" key="1">
    <citation type="submission" date="2023-10" db="EMBL/GenBank/DDBJ databases">
        <authorList>
            <person name="Domelevo Entfellner J.-B."/>
        </authorList>
    </citation>
    <scope>NUCLEOTIDE SEQUENCE</scope>
</reference>
<evidence type="ECO:0000313" key="1">
    <source>
        <dbReference type="EMBL" id="CAJ1972813.1"/>
    </source>
</evidence>
<keyword evidence="2" id="KW-1185">Reference proteome</keyword>
<name>A0AA86T1V0_9FABA</name>
<protein>
    <submittedName>
        <fullName evidence="1">Uncharacterized protein</fullName>
    </submittedName>
</protein>
<dbReference type="Proteomes" id="UP001189624">
    <property type="component" value="Chromosome 8"/>
</dbReference>
<accession>A0AA86T1V0</accession>
<dbReference type="AlphaFoldDB" id="A0AA86T1V0"/>
<organism evidence="1 2">
    <name type="scientific">Sphenostylis stenocarpa</name>
    <dbReference type="NCBI Taxonomy" id="92480"/>
    <lineage>
        <taxon>Eukaryota</taxon>
        <taxon>Viridiplantae</taxon>
        <taxon>Streptophyta</taxon>
        <taxon>Embryophyta</taxon>
        <taxon>Tracheophyta</taxon>
        <taxon>Spermatophyta</taxon>
        <taxon>Magnoliopsida</taxon>
        <taxon>eudicotyledons</taxon>
        <taxon>Gunneridae</taxon>
        <taxon>Pentapetalae</taxon>
        <taxon>rosids</taxon>
        <taxon>fabids</taxon>
        <taxon>Fabales</taxon>
        <taxon>Fabaceae</taxon>
        <taxon>Papilionoideae</taxon>
        <taxon>50 kb inversion clade</taxon>
        <taxon>NPAAA clade</taxon>
        <taxon>indigoferoid/millettioid clade</taxon>
        <taxon>Phaseoleae</taxon>
        <taxon>Sphenostylis</taxon>
    </lineage>
</organism>
<dbReference type="EMBL" id="OY731405">
    <property type="protein sequence ID" value="CAJ1972813.1"/>
    <property type="molecule type" value="Genomic_DNA"/>
</dbReference>
<gene>
    <name evidence="1" type="ORF">AYBTSS11_LOCUS24869</name>
</gene>
<evidence type="ECO:0000313" key="2">
    <source>
        <dbReference type="Proteomes" id="UP001189624"/>
    </source>
</evidence>
<dbReference type="Gramene" id="rna-AYBTSS11_LOCUS24869">
    <property type="protein sequence ID" value="CAJ1972813.1"/>
    <property type="gene ID" value="gene-AYBTSS11_LOCUS24869"/>
</dbReference>